<dbReference type="RefSeq" id="WP_025803512.1">
    <property type="nucleotide sequence ID" value="NZ_CP053842.1"/>
</dbReference>
<dbReference type="AlphaFoldDB" id="A0A7M1LI39"/>
<dbReference type="EMBL" id="CP063078">
    <property type="protein sequence ID" value="QOQ87155.1"/>
    <property type="molecule type" value="Genomic_DNA"/>
</dbReference>
<evidence type="ECO:0000313" key="1">
    <source>
        <dbReference type="EMBL" id="QOQ87155.1"/>
    </source>
</evidence>
<protein>
    <submittedName>
        <fullName evidence="1">Uncharacterized protein</fullName>
    </submittedName>
</protein>
<evidence type="ECO:0000313" key="2">
    <source>
        <dbReference type="Proteomes" id="UP000594749"/>
    </source>
</evidence>
<accession>A0A7M1LI39</accession>
<sequence>MRNSCNKKASKSAILSLFKTKFDNIFKNIKGRYIMILSIENDEFLSSLNNNDKKIVKKAIDLYYDFLDYKEALRINKSIENGTMKTIPADEVFKRLDKKYAD</sequence>
<name>A0A7M1LI39_9BACT</name>
<keyword evidence="2" id="KW-1185">Reference proteome</keyword>
<proteinExistence type="predicted"/>
<reference evidence="1 2" key="1">
    <citation type="submission" date="2020-10" db="EMBL/GenBank/DDBJ databases">
        <title>Campylobacter and Helicobacter PacBio genomes.</title>
        <authorList>
            <person name="Lane C."/>
        </authorList>
    </citation>
    <scope>NUCLEOTIDE SEQUENCE [LARGE SCALE GENOMIC DNA]</scope>
    <source>
        <strain evidence="1 2">2016D-0077</strain>
    </source>
</reference>
<gene>
    <name evidence="1" type="ORF">IMC76_08060</name>
</gene>
<organism evidence="1 2">
    <name type="scientific">Campylobacter corcagiensis</name>
    <dbReference type="NCBI Taxonomy" id="1448857"/>
    <lineage>
        <taxon>Bacteria</taxon>
        <taxon>Pseudomonadati</taxon>
        <taxon>Campylobacterota</taxon>
        <taxon>Epsilonproteobacteria</taxon>
        <taxon>Campylobacterales</taxon>
        <taxon>Campylobacteraceae</taxon>
        <taxon>Campylobacter</taxon>
    </lineage>
</organism>
<dbReference type="Proteomes" id="UP000594749">
    <property type="component" value="Chromosome"/>
</dbReference>